<dbReference type="AlphaFoldDB" id="A0A4S4AWB0"/>
<dbReference type="RefSeq" id="WP_136383513.1">
    <property type="nucleotide sequence ID" value="NZ_SSOD01000002.1"/>
</dbReference>
<accession>A0A4S4AWB0</accession>
<feature type="region of interest" description="Disordered" evidence="1">
    <location>
        <begin position="73"/>
        <end position="141"/>
    </location>
</feature>
<name>A0A4S4AWB0_9RHOO</name>
<protein>
    <submittedName>
        <fullName evidence="2">Uncharacterized protein</fullName>
    </submittedName>
</protein>
<evidence type="ECO:0000313" key="2">
    <source>
        <dbReference type="EMBL" id="THF64324.1"/>
    </source>
</evidence>
<evidence type="ECO:0000256" key="1">
    <source>
        <dbReference type="SAM" id="MobiDB-lite"/>
    </source>
</evidence>
<sequence>MSGAVTAVAIAGAAASIYSSNKQAKAQASAQKAQQAAQRQQMQLQREQMAAQQEQFAAQQTLAQQQFESQKAATARAEQAAKDQAAKQERELKKASQKAPDVGDLLTGNAQREGMAGTMLTGPSGVDESSLTLGRSTLLGG</sequence>
<dbReference type="Proteomes" id="UP000307956">
    <property type="component" value="Unassembled WGS sequence"/>
</dbReference>
<gene>
    <name evidence="2" type="ORF">E6O51_03160</name>
</gene>
<proteinExistence type="predicted"/>
<keyword evidence="3" id="KW-1185">Reference proteome</keyword>
<feature type="region of interest" description="Disordered" evidence="1">
    <location>
        <begin position="28"/>
        <end position="47"/>
    </location>
</feature>
<feature type="compositionally biased region" description="Basic and acidic residues" evidence="1">
    <location>
        <begin position="79"/>
        <end position="94"/>
    </location>
</feature>
<evidence type="ECO:0000313" key="3">
    <source>
        <dbReference type="Proteomes" id="UP000307956"/>
    </source>
</evidence>
<dbReference type="EMBL" id="SSOD01000002">
    <property type="protein sequence ID" value="THF64324.1"/>
    <property type="molecule type" value="Genomic_DNA"/>
</dbReference>
<comment type="caution">
    <text evidence="2">The sequence shown here is derived from an EMBL/GenBank/DDBJ whole genome shotgun (WGS) entry which is preliminary data.</text>
</comment>
<feature type="compositionally biased region" description="Low complexity" evidence="1">
    <location>
        <begin position="129"/>
        <end position="141"/>
    </location>
</feature>
<reference evidence="2 3" key="1">
    <citation type="submission" date="2019-04" db="EMBL/GenBank/DDBJ databases">
        <title>Azoarcus rhizosphaerae sp. nov. isolated from rhizosphere of Ficus religiosa.</title>
        <authorList>
            <person name="Lin S.-Y."/>
            <person name="Hameed A."/>
            <person name="Hsu Y.-H."/>
            <person name="Young C.-C."/>
        </authorList>
    </citation>
    <scope>NUCLEOTIDE SEQUENCE [LARGE SCALE GENOMIC DNA]</scope>
    <source>
        <strain evidence="2 3">CC-YHH848</strain>
    </source>
</reference>
<organism evidence="2 3">
    <name type="scientific">Pseudothauera rhizosphaerae</name>
    <dbReference type="NCBI Taxonomy" id="2565932"/>
    <lineage>
        <taxon>Bacteria</taxon>
        <taxon>Pseudomonadati</taxon>
        <taxon>Pseudomonadota</taxon>
        <taxon>Betaproteobacteria</taxon>
        <taxon>Rhodocyclales</taxon>
        <taxon>Zoogloeaceae</taxon>
        <taxon>Pseudothauera</taxon>
    </lineage>
</organism>